<feature type="compositionally biased region" description="Basic and acidic residues" evidence="1">
    <location>
        <begin position="211"/>
        <end position="229"/>
    </location>
</feature>
<organism evidence="2 3">
    <name type="scientific">Lecanosticta acicola</name>
    <dbReference type="NCBI Taxonomy" id="111012"/>
    <lineage>
        <taxon>Eukaryota</taxon>
        <taxon>Fungi</taxon>
        <taxon>Dikarya</taxon>
        <taxon>Ascomycota</taxon>
        <taxon>Pezizomycotina</taxon>
        <taxon>Dothideomycetes</taxon>
        <taxon>Dothideomycetidae</taxon>
        <taxon>Mycosphaerellales</taxon>
        <taxon>Mycosphaerellaceae</taxon>
        <taxon>Lecanosticta</taxon>
    </lineage>
</organism>
<gene>
    <name evidence="2" type="ORF">LECACI_7A007514</name>
</gene>
<reference evidence="2" key="1">
    <citation type="submission" date="2023-11" db="EMBL/GenBank/DDBJ databases">
        <authorList>
            <person name="Alioto T."/>
            <person name="Alioto T."/>
            <person name="Gomez Garrido J."/>
        </authorList>
    </citation>
    <scope>NUCLEOTIDE SEQUENCE</scope>
</reference>
<feature type="compositionally biased region" description="Low complexity" evidence="1">
    <location>
        <begin position="159"/>
        <end position="210"/>
    </location>
</feature>
<name>A0AAI8Z4K0_9PEZI</name>
<feature type="compositionally biased region" description="Low complexity" evidence="1">
    <location>
        <begin position="117"/>
        <end position="126"/>
    </location>
</feature>
<comment type="caution">
    <text evidence="2">The sequence shown here is derived from an EMBL/GenBank/DDBJ whole genome shotgun (WGS) entry which is preliminary data.</text>
</comment>
<proteinExistence type="predicted"/>
<feature type="compositionally biased region" description="Basic and acidic residues" evidence="1">
    <location>
        <begin position="82"/>
        <end position="96"/>
    </location>
</feature>
<evidence type="ECO:0000256" key="1">
    <source>
        <dbReference type="SAM" id="MobiDB-lite"/>
    </source>
</evidence>
<feature type="compositionally biased region" description="Polar residues" evidence="1">
    <location>
        <begin position="147"/>
        <end position="157"/>
    </location>
</feature>
<dbReference type="EMBL" id="CAVMBE010000062">
    <property type="protein sequence ID" value="CAK4032356.1"/>
    <property type="molecule type" value="Genomic_DNA"/>
</dbReference>
<dbReference type="Proteomes" id="UP001296104">
    <property type="component" value="Unassembled WGS sequence"/>
</dbReference>
<evidence type="ECO:0000313" key="3">
    <source>
        <dbReference type="Proteomes" id="UP001296104"/>
    </source>
</evidence>
<feature type="compositionally biased region" description="Low complexity" evidence="1">
    <location>
        <begin position="33"/>
        <end position="60"/>
    </location>
</feature>
<accession>A0AAI8Z4K0</accession>
<dbReference type="AlphaFoldDB" id="A0AAI8Z4K0"/>
<evidence type="ECO:0000313" key="2">
    <source>
        <dbReference type="EMBL" id="CAK4032356.1"/>
    </source>
</evidence>
<feature type="region of interest" description="Disordered" evidence="1">
    <location>
        <begin position="22"/>
        <end position="259"/>
    </location>
</feature>
<protein>
    <submittedName>
        <fullName evidence="2">Uncharacterized protein</fullName>
    </submittedName>
</protein>
<sequence>MPGVPPDAVENVKKLFKGIFRRGRKAKEDKATESAATTQTTQQTTSTASQQKPAAAQQPPLTDGAPNTDKPLPPTHPLQTGPHDKPQVAVPQKDDAQPGPAIDGARETKNELAGTGVVPSSASVSAVEKDTPPAPPPKNDQPVAASPATTRQTSAKENTAPTTTTAQPAVTETTQPALTTTTGTTEEAERTGPPAASIATATTATTAPEAAKAEKPVGEKVPVQDEMKPAAKTLTGGGMSATSGPLEDYPDGVGLVEKE</sequence>
<keyword evidence="3" id="KW-1185">Reference proteome</keyword>